<dbReference type="PANTHER" id="PTHR32331">
    <property type="entry name" value="UPF0313 PROTEIN YGIQ"/>
    <property type="match status" value="1"/>
</dbReference>
<keyword evidence="2" id="KW-0949">S-adenosyl-L-methionine</keyword>
<dbReference type="InterPro" id="IPR013704">
    <property type="entry name" value="UPF0313_N"/>
</dbReference>
<gene>
    <name evidence="8" type="ORF">CVV64_05210</name>
</gene>
<evidence type="ECO:0000256" key="1">
    <source>
        <dbReference type="ARBA" id="ARBA00022485"/>
    </source>
</evidence>
<dbReference type="InterPro" id="IPR007197">
    <property type="entry name" value="rSAM"/>
</dbReference>
<dbReference type="InterPro" id="IPR058240">
    <property type="entry name" value="rSAM_sf"/>
</dbReference>
<evidence type="ECO:0000313" key="9">
    <source>
        <dbReference type="Proteomes" id="UP000233256"/>
    </source>
</evidence>
<evidence type="ECO:0000256" key="6">
    <source>
        <dbReference type="SAM" id="MobiDB-lite"/>
    </source>
</evidence>
<evidence type="ECO:0000259" key="7">
    <source>
        <dbReference type="PROSITE" id="PS51918"/>
    </source>
</evidence>
<dbReference type="NCBIfam" id="TIGR03904">
    <property type="entry name" value="SAM_YgiQ"/>
    <property type="match status" value="1"/>
</dbReference>
<dbReference type="SUPFAM" id="SSF102114">
    <property type="entry name" value="Radical SAM enzymes"/>
    <property type="match status" value="1"/>
</dbReference>
<dbReference type="PANTHER" id="PTHR32331:SF0">
    <property type="entry name" value="UPF0313 PROTEIN YGIQ"/>
    <property type="match status" value="1"/>
</dbReference>
<keyword evidence="3" id="KW-0479">Metal-binding</keyword>
<evidence type="ECO:0000256" key="3">
    <source>
        <dbReference type="ARBA" id="ARBA00022723"/>
    </source>
</evidence>
<dbReference type="Gene3D" id="3.80.30.20">
    <property type="entry name" value="tm_1862 like domain"/>
    <property type="match status" value="1"/>
</dbReference>
<dbReference type="Pfam" id="PF11842">
    <property type="entry name" value="DUF3362"/>
    <property type="match status" value="1"/>
</dbReference>
<dbReference type="InterPro" id="IPR023404">
    <property type="entry name" value="rSAM_horseshoe"/>
</dbReference>
<comment type="caution">
    <text evidence="8">The sequence shown here is derived from an EMBL/GenBank/DDBJ whole genome shotgun (WGS) entry which is preliminary data.</text>
</comment>
<accession>A0A2N1PS53</accession>
<dbReference type="GO" id="GO:0051539">
    <property type="term" value="F:4 iron, 4 sulfur cluster binding"/>
    <property type="evidence" value="ECO:0007669"/>
    <property type="project" value="UniProtKB-KW"/>
</dbReference>
<sequence length="680" mass="74985">MIESRVLKSQMPALVSPCDGIFRPVFHENASAGSDMMDVSAETPLPVLDAILVTGDAYVDHPAWGVAVIARILMDRGLRVGIIAQPRVDHPEDMLLLGRPRLFFGVTSGNMDSMIANRTSLGFPRSRDPYSPGGQAGRRPDRALIPYCNALRKCWPSVPLILGGIESSLRRFSHFDWWEGKLRRSIIHDSGAWSGVYGMGERAILEIVDKLAGKNLKVGNGVLSNGEPLSDSKRDSESDGNSSSESIFPVLWGIRGTVISVSTFEKAVELLEKSLMQWELLPDFDSIRSDPEQLMKLRLSVDNSMLSGESRALVQRQGKRGVIVQFPPQAVVDGPQLDSVHELPFTRELHPAYGGTVEALETVRDSVISHRGCFGGCSFCALTAHQGREIGRRSVDSLIREIEKMSSRPGFRGTIRDVGGPSANMYTSRCLRPEGLCTRKMCLFPQPCKYLDPGTDQWIRMLDRLGSIRGVKHLFVGSGIRFDLIMADSSPEQALRRLMHHISGQMKIAPEHISGRVLRLMGKTGGSTLERFLELFAILAGPAGTRGRRFVIPYLMSGHPGCTMDDMRELALFVRKWWGKVEQVQEFIPTPGSLSTAMYYSGIAPDGSKIPVARSQKDRIAQRRVLQPWYRRDREEAGGSASRSGKEHPVNSRGTSGSSGTGRSGKPVKRGRRSGPGEKR</sequence>
<dbReference type="EMBL" id="PGXC01000003">
    <property type="protein sequence ID" value="PKK91169.1"/>
    <property type="molecule type" value="Genomic_DNA"/>
</dbReference>
<dbReference type="GO" id="GO:0003824">
    <property type="term" value="F:catalytic activity"/>
    <property type="evidence" value="ECO:0007669"/>
    <property type="project" value="InterPro"/>
</dbReference>
<evidence type="ECO:0000313" key="8">
    <source>
        <dbReference type="EMBL" id="PKK91169.1"/>
    </source>
</evidence>
<dbReference type="PROSITE" id="PS51918">
    <property type="entry name" value="RADICAL_SAM"/>
    <property type="match status" value="1"/>
</dbReference>
<keyword evidence="4" id="KW-0408">Iron</keyword>
<organism evidence="8 9">
    <name type="scientific">Candidatus Wallbacteria bacterium HGW-Wallbacteria-1</name>
    <dbReference type="NCBI Taxonomy" id="2013854"/>
    <lineage>
        <taxon>Bacteria</taxon>
        <taxon>Candidatus Walliibacteriota</taxon>
    </lineage>
</organism>
<dbReference type="SFLD" id="SFLDS00029">
    <property type="entry name" value="Radical_SAM"/>
    <property type="match status" value="1"/>
</dbReference>
<dbReference type="SFLD" id="SFLDG01082">
    <property type="entry name" value="B12-binding_domain_containing"/>
    <property type="match status" value="1"/>
</dbReference>
<protein>
    <submittedName>
        <fullName evidence="8">YgiQ family radical SAM protein</fullName>
    </submittedName>
</protein>
<reference evidence="8 9" key="1">
    <citation type="journal article" date="2017" name="ISME J.">
        <title>Potential for microbial H2 and metal transformations associated with novel bacteria and archaea in deep terrestrial subsurface sediments.</title>
        <authorList>
            <person name="Hernsdorf A.W."/>
            <person name="Amano Y."/>
            <person name="Miyakawa K."/>
            <person name="Ise K."/>
            <person name="Suzuki Y."/>
            <person name="Anantharaman K."/>
            <person name="Probst A."/>
            <person name="Burstein D."/>
            <person name="Thomas B.C."/>
            <person name="Banfield J.F."/>
        </authorList>
    </citation>
    <scope>NUCLEOTIDE SEQUENCE [LARGE SCALE GENOMIC DNA]</scope>
    <source>
        <strain evidence="8">HGW-Wallbacteria-1</strain>
    </source>
</reference>
<evidence type="ECO:0000256" key="4">
    <source>
        <dbReference type="ARBA" id="ARBA00023004"/>
    </source>
</evidence>
<name>A0A2N1PS53_9BACT</name>
<feature type="region of interest" description="Disordered" evidence="6">
    <location>
        <begin position="624"/>
        <end position="680"/>
    </location>
</feature>
<dbReference type="AlphaFoldDB" id="A0A2N1PS53"/>
<dbReference type="SFLD" id="SFLDG01069">
    <property type="entry name" value="UPF0313"/>
    <property type="match status" value="1"/>
</dbReference>
<keyword evidence="5" id="KW-0411">Iron-sulfur</keyword>
<dbReference type="Pfam" id="PF04055">
    <property type="entry name" value="Radical_SAM"/>
    <property type="match status" value="1"/>
</dbReference>
<dbReference type="InterPro" id="IPR022946">
    <property type="entry name" value="UPF0313"/>
</dbReference>
<dbReference type="Pfam" id="PF08497">
    <property type="entry name" value="Radical_SAM_N"/>
    <property type="match status" value="1"/>
</dbReference>
<dbReference type="GO" id="GO:0046872">
    <property type="term" value="F:metal ion binding"/>
    <property type="evidence" value="ECO:0007669"/>
    <property type="project" value="UniProtKB-KW"/>
</dbReference>
<evidence type="ECO:0000256" key="2">
    <source>
        <dbReference type="ARBA" id="ARBA00022691"/>
    </source>
</evidence>
<feature type="domain" description="Radical SAM core" evidence="7">
    <location>
        <begin position="359"/>
        <end position="631"/>
    </location>
</feature>
<evidence type="ECO:0000256" key="5">
    <source>
        <dbReference type="ARBA" id="ARBA00023014"/>
    </source>
</evidence>
<dbReference type="InterPro" id="IPR024560">
    <property type="entry name" value="UPF0313_C"/>
</dbReference>
<dbReference type="Proteomes" id="UP000233256">
    <property type="component" value="Unassembled WGS sequence"/>
</dbReference>
<proteinExistence type="predicted"/>
<feature type="region of interest" description="Disordered" evidence="6">
    <location>
        <begin position="224"/>
        <end position="244"/>
    </location>
</feature>
<dbReference type="SMART" id="SM00729">
    <property type="entry name" value="Elp3"/>
    <property type="match status" value="1"/>
</dbReference>
<dbReference type="InterPro" id="IPR006638">
    <property type="entry name" value="Elp3/MiaA/NifB-like_rSAM"/>
</dbReference>
<keyword evidence="1" id="KW-0004">4Fe-4S</keyword>